<dbReference type="PANTHER" id="PTHR35807:SF1">
    <property type="entry name" value="TRANSCRIPTIONAL REGULATOR REDD"/>
    <property type="match status" value="1"/>
</dbReference>
<dbReference type="PRINTS" id="PR00364">
    <property type="entry name" value="DISEASERSIST"/>
</dbReference>
<evidence type="ECO:0000259" key="3">
    <source>
        <dbReference type="SMART" id="SM01043"/>
    </source>
</evidence>
<dbReference type="Gene3D" id="1.25.40.10">
    <property type="entry name" value="Tetratricopeptide repeat domain"/>
    <property type="match status" value="3"/>
</dbReference>
<gene>
    <name evidence="4" type="ORF">ACFFH7_10075</name>
</gene>
<dbReference type="InterPro" id="IPR005158">
    <property type="entry name" value="BTAD"/>
</dbReference>
<evidence type="ECO:0000256" key="1">
    <source>
        <dbReference type="ARBA" id="ARBA00023015"/>
    </source>
</evidence>
<dbReference type="Pfam" id="PF03704">
    <property type="entry name" value="BTAD"/>
    <property type="match status" value="1"/>
</dbReference>
<feature type="domain" description="Bacterial transcriptional activator" evidence="3">
    <location>
        <begin position="111"/>
        <end position="252"/>
    </location>
</feature>
<reference evidence="4 5" key="1">
    <citation type="submission" date="2024-09" db="EMBL/GenBank/DDBJ databases">
        <authorList>
            <person name="Sun Q."/>
            <person name="Mori K."/>
        </authorList>
    </citation>
    <scope>NUCLEOTIDE SEQUENCE [LARGE SCALE GENOMIC DNA]</scope>
    <source>
        <strain evidence="4 5">TBRC 1432</strain>
    </source>
</reference>
<protein>
    <submittedName>
        <fullName evidence="4">BTAD domain-containing putative transcriptional regulator</fullName>
    </submittedName>
</protein>
<accession>A0ABV6MPI5</accession>
<comment type="caution">
    <text evidence="4">The sequence shown here is derived from an EMBL/GenBank/DDBJ whole genome shotgun (WGS) entry which is preliminary data.</text>
</comment>
<dbReference type="CDD" id="cd15831">
    <property type="entry name" value="BTAD"/>
    <property type="match status" value="1"/>
</dbReference>
<dbReference type="PANTHER" id="PTHR35807">
    <property type="entry name" value="TRANSCRIPTIONAL REGULATOR REDD-RELATED"/>
    <property type="match status" value="1"/>
</dbReference>
<keyword evidence="5" id="KW-1185">Reference proteome</keyword>
<keyword evidence="2" id="KW-0804">Transcription</keyword>
<name>A0ABV6MPI5_9PSEU</name>
<dbReference type="InterPro" id="IPR016032">
    <property type="entry name" value="Sig_transdc_resp-reg_C-effctor"/>
</dbReference>
<dbReference type="Gene3D" id="1.10.10.10">
    <property type="entry name" value="Winged helix-like DNA-binding domain superfamily/Winged helix DNA-binding domain"/>
    <property type="match status" value="1"/>
</dbReference>
<sequence length="948" mass="102892">MSSGEKPAGEGAAVEFRVLGEVAVHVAGRLVEVGYAQLRTTLAVLVVEANQTVSIDQLVDRVWGARQLPRRPRAAVQHSLTLVRKALAAAGGVTITWRSSGYRLSVDPAAVDLHRFRQLVADARGTGDDDAAAALFEQALRLWRGVPFSGLDNPWVTDLRSSLGVEWRAARLDLTDIQLRRGQHAALLAGLAEQTGQHPLDERLAGQYLLALYRSGRQAQALEHYHRLRHLLADELGTDPGPSLQRLHQQIVTADSALTAPAAVATAAIRSRPVPRQLPAPPRVFTGRTTELAYLDTALHEHADSAGTVVISTLTGAGGIGKTALALHWAHRHLRGFPDGQLFVDLHGFSPVDTPLTPAVAIRGFLDALGVDPAGIPPDPQAQVGLYRSLVADKRLLIVLDNAADAAQIDSLLPGSPTCTVIVTSRRHLTSVAVRHGAHQLKLDVLADNEARQLLTSRLGVDRMRAEPVAAGELLARCAGFPLALAIVAARIHAAPDQSLSILAADLRDAARLGAFEDEDDPAASLRAVLSWSLRALTEEQVHLFGLLGIAPGPDIALPAAASLLGLAVNQAERALRGLNQANLLDRGPDGRYSMHDLIRAHAADTAHQRVSKEARTAALRRVVDFYLHTAFGAEQLLLPLLPPIGLRQPADGCHPLVLTDQAAALAWFTAEYPTLHAVQDLAAAQEWAADVWRLAWILTTFLYRHGRFQDALAIWRAGEAAARQLDDPVVRTRTHQLLGAIFAELGRHAEAMEHLNLAVRSGDTPAQAYTHHTLGWLSSLRGDHRQALGHATEALRRYRAAGMPAGEVRELTVMSWYYALLGDHARAQVQSEEALAMARRHHCVEDEGLSRSVLGYVAFHTGRFSAALGHFEQADTLLHDVGNTYYRAIVLDYLGRTHLALDDIAASHHTWTLALQLYQEQHRTAEADDLRKRLGMLTWQRVGAAAR</sequence>
<evidence type="ECO:0000313" key="5">
    <source>
        <dbReference type="Proteomes" id="UP001589810"/>
    </source>
</evidence>
<dbReference type="SUPFAM" id="SSF46894">
    <property type="entry name" value="C-terminal effector domain of the bipartite response regulators"/>
    <property type="match status" value="1"/>
</dbReference>
<dbReference type="Proteomes" id="UP001589810">
    <property type="component" value="Unassembled WGS sequence"/>
</dbReference>
<dbReference type="SUPFAM" id="SSF48452">
    <property type="entry name" value="TPR-like"/>
    <property type="match status" value="3"/>
</dbReference>
<dbReference type="InterPro" id="IPR036388">
    <property type="entry name" value="WH-like_DNA-bd_sf"/>
</dbReference>
<evidence type="ECO:0000256" key="2">
    <source>
        <dbReference type="ARBA" id="ARBA00023163"/>
    </source>
</evidence>
<keyword evidence="1" id="KW-0805">Transcription regulation</keyword>
<dbReference type="InterPro" id="IPR011990">
    <property type="entry name" value="TPR-like_helical_dom_sf"/>
</dbReference>
<dbReference type="SUPFAM" id="SSF52540">
    <property type="entry name" value="P-loop containing nucleoside triphosphate hydrolases"/>
    <property type="match status" value="1"/>
</dbReference>
<dbReference type="EMBL" id="JBHLUD010000002">
    <property type="protein sequence ID" value="MFC0541830.1"/>
    <property type="molecule type" value="Genomic_DNA"/>
</dbReference>
<dbReference type="InterPro" id="IPR027417">
    <property type="entry name" value="P-loop_NTPase"/>
</dbReference>
<evidence type="ECO:0000313" key="4">
    <source>
        <dbReference type="EMBL" id="MFC0541830.1"/>
    </source>
</evidence>
<proteinExistence type="predicted"/>
<organism evidence="4 5">
    <name type="scientific">Kutzneria chonburiensis</name>
    <dbReference type="NCBI Taxonomy" id="1483604"/>
    <lineage>
        <taxon>Bacteria</taxon>
        <taxon>Bacillati</taxon>
        <taxon>Actinomycetota</taxon>
        <taxon>Actinomycetes</taxon>
        <taxon>Pseudonocardiales</taxon>
        <taxon>Pseudonocardiaceae</taxon>
        <taxon>Kutzneria</taxon>
    </lineage>
</organism>
<dbReference type="SMART" id="SM01043">
    <property type="entry name" value="BTAD"/>
    <property type="match status" value="1"/>
</dbReference>
<dbReference type="Gene3D" id="3.40.50.300">
    <property type="entry name" value="P-loop containing nucleotide triphosphate hydrolases"/>
    <property type="match status" value="1"/>
</dbReference>
<dbReference type="RefSeq" id="WP_273942136.1">
    <property type="nucleotide sequence ID" value="NZ_CP097263.1"/>
</dbReference>
<dbReference type="InterPro" id="IPR051677">
    <property type="entry name" value="AfsR-DnrI-RedD_regulator"/>
</dbReference>